<dbReference type="Proteomes" id="UP000194885">
    <property type="component" value="Unassembled WGS sequence"/>
</dbReference>
<protein>
    <submittedName>
        <fullName evidence="1">Uncharacterized protein</fullName>
    </submittedName>
</protein>
<dbReference type="EMBL" id="NGKW01000028">
    <property type="protein sequence ID" value="OTN83635.1"/>
    <property type="molecule type" value="Genomic_DNA"/>
</dbReference>
<organism evidence="1 2">
    <name type="scientific">Enterococcus faecium</name>
    <name type="common">Streptococcus faecium</name>
    <dbReference type="NCBI Taxonomy" id="1352"/>
    <lineage>
        <taxon>Bacteria</taxon>
        <taxon>Bacillati</taxon>
        <taxon>Bacillota</taxon>
        <taxon>Bacilli</taxon>
        <taxon>Lactobacillales</taxon>
        <taxon>Enterococcaceae</taxon>
        <taxon>Enterococcus</taxon>
    </lineage>
</organism>
<proteinExistence type="predicted"/>
<evidence type="ECO:0000313" key="2">
    <source>
        <dbReference type="Proteomes" id="UP000194885"/>
    </source>
</evidence>
<accession>A0A242ARV9</accession>
<evidence type="ECO:0000313" key="1">
    <source>
        <dbReference type="EMBL" id="OTN83635.1"/>
    </source>
</evidence>
<sequence>MDKEVISEKVAEALLSPRHWTIEPPLVEDGPTMLFEDLVNIAGYELHYQENMEIFENEYWLTKLEN</sequence>
<comment type="caution">
    <text evidence="1">The sequence shown here is derived from an EMBL/GenBank/DDBJ whole genome shotgun (WGS) entry which is preliminary data.</text>
</comment>
<dbReference type="AlphaFoldDB" id="A0A242ARV9"/>
<reference evidence="1 2" key="1">
    <citation type="submission" date="2017-05" db="EMBL/GenBank/DDBJ databases">
        <title>The Genome Sequence of Enterococcus faecium 7H8_DIV0219.</title>
        <authorList>
            <consortium name="The Broad Institute Genomics Platform"/>
            <consortium name="The Broad Institute Genomic Center for Infectious Diseases"/>
            <person name="Earl A."/>
            <person name="Manson A."/>
            <person name="Schwartman J."/>
            <person name="Gilmore M."/>
            <person name="Abouelleil A."/>
            <person name="Cao P."/>
            <person name="Chapman S."/>
            <person name="Cusick C."/>
            <person name="Shea T."/>
            <person name="Young S."/>
            <person name="Neafsey D."/>
            <person name="Nusbaum C."/>
            <person name="Birren B."/>
        </authorList>
    </citation>
    <scope>NUCLEOTIDE SEQUENCE [LARGE SCALE GENOMIC DNA]</scope>
    <source>
        <strain evidence="1 2">7H8_DIV0219</strain>
    </source>
</reference>
<name>A0A242ARV9_ENTFC</name>
<gene>
    <name evidence="1" type="ORF">A5810_003137</name>
</gene>